<keyword evidence="5" id="KW-1185">Reference proteome</keyword>
<evidence type="ECO:0000313" key="5">
    <source>
        <dbReference type="Proteomes" id="UP001209666"/>
    </source>
</evidence>
<organism evidence="2 4">
    <name type="scientific">Roseburia amylophila</name>
    <dbReference type="NCBI Taxonomy" id="2981794"/>
    <lineage>
        <taxon>Bacteria</taxon>
        <taxon>Bacillati</taxon>
        <taxon>Bacillota</taxon>
        <taxon>Clostridia</taxon>
        <taxon>Lachnospirales</taxon>
        <taxon>Lachnospiraceae</taxon>
        <taxon>Roseburia</taxon>
    </lineage>
</organism>
<comment type="caution">
    <text evidence="2">The sequence shown here is derived from an EMBL/GenBank/DDBJ whole genome shotgun (WGS) entry which is preliminary data.</text>
</comment>
<dbReference type="EMBL" id="JAOQKI010000018">
    <property type="protein sequence ID" value="MCU6717816.1"/>
    <property type="molecule type" value="Genomic_DNA"/>
</dbReference>
<dbReference type="EMBL" id="JAJEQW010000007">
    <property type="protein sequence ID" value="MCC2242191.1"/>
    <property type="molecule type" value="Genomic_DNA"/>
</dbReference>
<dbReference type="Proteomes" id="UP001209666">
    <property type="component" value="Unassembled WGS sequence"/>
</dbReference>
<keyword evidence="1" id="KW-1133">Transmembrane helix</keyword>
<keyword evidence="1" id="KW-0812">Transmembrane</keyword>
<evidence type="ECO:0000256" key="1">
    <source>
        <dbReference type="SAM" id="Phobius"/>
    </source>
</evidence>
<reference evidence="3" key="3">
    <citation type="submission" date="2022-09" db="EMBL/GenBank/DDBJ databases">
        <authorList>
            <person name="Hitch T.C.A."/>
        </authorList>
    </citation>
    <scope>NUCLEOTIDE SEQUENCE</scope>
    <source>
        <strain evidence="3">Sanger_19</strain>
    </source>
</reference>
<proteinExistence type="predicted"/>
<dbReference type="AlphaFoldDB" id="A0AAW4WFV4"/>
<gene>
    <name evidence="2" type="ORF">LKD47_07750</name>
    <name evidence="3" type="ORF">OCV43_11120</name>
</gene>
<dbReference type="PIRSF" id="PIRSF003203">
    <property type="entry name" value="AzlD"/>
    <property type="match status" value="1"/>
</dbReference>
<dbReference type="RefSeq" id="WP_022242693.1">
    <property type="nucleotide sequence ID" value="NZ_JAJEQW010000007.1"/>
</dbReference>
<reference evidence="2" key="2">
    <citation type="submission" date="2021-10" db="EMBL/GenBank/DDBJ databases">
        <title>Anaerobic single-cell dispensing facilitates the cultivation of human gut bacteria.</title>
        <authorList>
            <person name="Afrizal A."/>
        </authorList>
    </citation>
    <scope>NUCLEOTIDE SEQUENCE</scope>
    <source>
        <strain evidence="2">CLA-AA-H204</strain>
    </source>
</reference>
<feature type="transmembrane region" description="Helical" evidence="1">
    <location>
        <begin position="42"/>
        <end position="63"/>
    </location>
</feature>
<evidence type="ECO:0000313" key="2">
    <source>
        <dbReference type="EMBL" id="MCC2242191.1"/>
    </source>
</evidence>
<keyword evidence="1" id="KW-0472">Membrane</keyword>
<dbReference type="Pfam" id="PF05437">
    <property type="entry name" value="AzlD"/>
    <property type="match status" value="1"/>
</dbReference>
<dbReference type="Proteomes" id="UP001198893">
    <property type="component" value="Unassembled WGS sequence"/>
</dbReference>
<sequence>MPISVERSLLIIVVCGLVVFTTRAIPFVLFSGKKEIPEIVKYLGKVLPPAVVGMLVIYCLKAVNVVKFPFGLPEFIAVFVVIVLHVWKRNNLLSIGVGTVLYMVLIQTVFA</sequence>
<name>A0AAW4WFV4_9FIRM</name>
<accession>A0AAW4WFV4</accession>
<feature type="transmembrane region" description="Helical" evidence="1">
    <location>
        <begin position="9"/>
        <end position="30"/>
    </location>
</feature>
<feature type="transmembrane region" description="Helical" evidence="1">
    <location>
        <begin position="70"/>
        <end position="87"/>
    </location>
</feature>
<protein>
    <submittedName>
        <fullName evidence="2">AzlD domain-containing protein</fullName>
    </submittedName>
</protein>
<reference evidence="3 5" key="1">
    <citation type="journal article" date="2021" name="ISME Commun">
        <title>Automated analysis of genomic sequences facilitates high-throughput and comprehensive description of bacteria.</title>
        <authorList>
            <person name="Hitch T.C.A."/>
        </authorList>
    </citation>
    <scope>NUCLEOTIDE SEQUENCE [LARGE SCALE GENOMIC DNA]</scope>
    <source>
        <strain evidence="3 5">Sanger_19</strain>
    </source>
</reference>
<feature type="transmembrane region" description="Helical" evidence="1">
    <location>
        <begin position="93"/>
        <end position="110"/>
    </location>
</feature>
<dbReference type="InterPro" id="IPR008407">
    <property type="entry name" value="Brnchd-chn_aa_trnsp_AzlD"/>
</dbReference>
<evidence type="ECO:0000313" key="3">
    <source>
        <dbReference type="EMBL" id="MCU6717816.1"/>
    </source>
</evidence>
<evidence type="ECO:0000313" key="4">
    <source>
        <dbReference type="Proteomes" id="UP001198893"/>
    </source>
</evidence>